<evidence type="ECO:0000313" key="2">
    <source>
        <dbReference type="Proteomes" id="UP001501710"/>
    </source>
</evidence>
<keyword evidence="2" id="KW-1185">Reference proteome</keyword>
<accession>A0ABP8CH82</accession>
<proteinExistence type="predicted"/>
<name>A0ABP8CH82_9ACTN</name>
<protein>
    <submittedName>
        <fullName evidence="1">Uncharacterized protein</fullName>
    </submittedName>
</protein>
<dbReference type="Gene3D" id="2.120.10.70">
    <property type="entry name" value="Fucose-specific lectin"/>
    <property type="match status" value="1"/>
</dbReference>
<gene>
    <name evidence="1" type="ORF">GCM10022254_58620</name>
</gene>
<sequence>MIGAAMAEEWATVVAVYEGIQTAYQAYQAIKSVYDGYENLNELINPTHPTHEELVIQKLDRLHTDFQVIQYRLDAVAEAIRQLLDQQQQAYLLQTRQQLEQLKGLSRTAADQASAWVAGDRTDALLRAQADDNSRVAANSILEGNSFFLRPGPGGETFDHRVAIPVYLYVLTVRLGVMITINRPIRFNKLAREEIHRHADRLGWIIENTDRAIVPDIYGRPESDPGLYMVQYKCVDNISGYTTALTREDHLIGGQAELDDYKARLDESLRLEVRHRTGVILLLSMRDVLEYWATDPMVARFTPWNVAVPVSAMGTPGWRHFRAIGPSASSVKVLWPMGDGSIGSATLNTTQSPVAWTIDPPAAPAGTMDGGGLPVCVPAPGQAIAFIQDPERRLAELHLDPAQPSGWSTPVPVVTQPDSPPQYFRRDHMSATVIAPGEVALFWRYPVHPAAIHWRHRAADGTWGEPQPITPEAPYGDALISVSPAPQAAWVFYAQRDDSIWSAHLDSREQPGWAPPVQLTPPDIAHVSAVCPRPWQILIFWTGPDRAVYARHLDAQQPGQAWSEPFQVVPPRSTGYRATPTAISPAEGEVRLFWDAADGYIRTTHHDPQRPYDQGWAPWYPVGSPLFGSRDLVSGSYSLVVTGRGAGTVSLFRLDAQRAIQAAQYDPTVADPGSWYDKMRSLTNAAGQLAAQHRPADAASAAHDGIEALLAGAPALEGTRDDLTYDLVLQIAYNSGYQPASDTVEPVRQTVAIAERLASRHPDNLDYAYRHPWMQVVLAQRLDGAGRRPEAATPAKQGIDRMLTLAPTLQGTRDDLTYDLILQIAYNSAYLAPGEATEAVQDAVAITQQLASRHPDNFDYTYRHPWMLVVLAQRLDQAHRRPEAAEPTRQAITELLRLAPTLEGTRDDLTYDLILQIAYNSAYLPTNDSIEPVSQGITLAERLASRHPDNLDYTYRHPWMQVVLAQRLDAAGRRPEATEPARQAITELLRLAPSLENARDDLTYDLILQIAYNSGYLPANDAVDPVSQGITLAERLASRHPDNPDYTYRHPWMQVVLAQRLDAAGRRPEATEPARQAITELLRLAPSLEGTRDDLVLDLIAQIGTTSGYLPPNDAVPPLQAAVAIAERAAARHPDDASYRDRLTWIREVLAQHQPTT</sequence>
<dbReference type="Proteomes" id="UP001501710">
    <property type="component" value="Unassembled WGS sequence"/>
</dbReference>
<comment type="caution">
    <text evidence="1">The sequence shown here is derived from an EMBL/GenBank/DDBJ whole genome shotgun (WGS) entry which is preliminary data.</text>
</comment>
<organism evidence="1 2">
    <name type="scientific">Actinomadura meridiana</name>
    <dbReference type="NCBI Taxonomy" id="559626"/>
    <lineage>
        <taxon>Bacteria</taxon>
        <taxon>Bacillati</taxon>
        <taxon>Actinomycetota</taxon>
        <taxon>Actinomycetes</taxon>
        <taxon>Streptosporangiales</taxon>
        <taxon>Thermomonosporaceae</taxon>
        <taxon>Actinomadura</taxon>
    </lineage>
</organism>
<evidence type="ECO:0000313" key="1">
    <source>
        <dbReference type="EMBL" id="GAA4239260.1"/>
    </source>
</evidence>
<reference evidence="2" key="1">
    <citation type="journal article" date="2019" name="Int. J. Syst. Evol. Microbiol.">
        <title>The Global Catalogue of Microorganisms (GCM) 10K type strain sequencing project: providing services to taxonomists for standard genome sequencing and annotation.</title>
        <authorList>
            <consortium name="The Broad Institute Genomics Platform"/>
            <consortium name="The Broad Institute Genome Sequencing Center for Infectious Disease"/>
            <person name="Wu L."/>
            <person name="Ma J."/>
        </authorList>
    </citation>
    <scope>NUCLEOTIDE SEQUENCE [LARGE SCALE GENOMIC DNA]</scope>
    <source>
        <strain evidence="2">JCM 17440</strain>
    </source>
</reference>
<dbReference type="SUPFAM" id="SSF89372">
    <property type="entry name" value="Fucose-specific lectin"/>
    <property type="match status" value="1"/>
</dbReference>
<dbReference type="EMBL" id="BAABAS010000020">
    <property type="protein sequence ID" value="GAA4239260.1"/>
    <property type="molecule type" value="Genomic_DNA"/>
</dbReference>